<keyword evidence="1" id="KW-1133">Transmembrane helix</keyword>
<reference evidence="3" key="2">
    <citation type="journal article" date="2017" name="Nat. Plants">
        <title>The Aegilops tauschii genome reveals multiple impacts of transposons.</title>
        <authorList>
            <person name="Zhao G."/>
            <person name="Zou C."/>
            <person name="Li K."/>
            <person name="Wang K."/>
            <person name="Li T."/>
            <person name="Gao L."/>
            <person name="Zhang X."/>
            <person name="Wang H."/>
            <person name="Yang Z."/>
            <person name="Liu X."/>
            <person name="Jiang W."/>
            <person name="Mao L."/>
            <person name="Kong X."/>
            <person name="Jiao Y."/>
            <person name="Jia J."/>
        </authorList>
    </citation>
    <scope>NUCLEOTIDE SEQUENCE [LARGE SCALE GENOMIC DNA]</scope>
    <source>
        <strain evidence="3">cv. AL8/78</strain>
    </source>
</reference>
<name>A0A453A2Z4_AEGTS</name>
<dbReference type="EnsemblPlants" id="AET1Gv21018800.2">
    <property type="protein sequence ID" value="AET1Gv21018800.2"/>
    <property type="gene ID" value="AET1Gv21018800"/>
</dbReference>
<keyword evidence="3" id="KW-1185">Reference proteome</keyword>
<dbReference type="Proteomes" id="UP000015105">
    <property type="component" value="Chromosome 1D"/>
</dbReference>
<feature type="transmembrane region" description="Helical" evidence="1">
    <location>
        <begin position="21"/>
        <end position="44"/>
    </location>
</feature>
<reference evidence="2" key="3">
    <citation type="journal article" date="2017" name="Nature">
        <title>Genome sequence of the progenitor of the wheat D genome Aegilops tauschii.</title>
        <authorList>
            <person name="Luo M.C."/>
            <person name="Gu Y.Q."/>
            <person name="Puiu D."/>
            <person name="Wang H."/>
            <person name="Twardziok S.O."/>
            <person name="Deal K.R."/>
            <person name="Huo N."/>
            <person name="Zhu T."/>
            <person name="Wang L."/>
            <person name="Wang Y."/>
            <person name="McGuire P.E."/>
            <person name="Liu S."/>
            <person name="Long H."/>
            <person name="Ramasamy R.K."/>
            <person name="Rodriguez J.C."/>
            <person name="Van S.L."/>
            <person name="Yuan L."/>
            <person name="Wang Z."/>
            <person name="Xia Z."/>
            <person name="Xiao L."/>
            <person name="Anderson O.D."/>
            <person name="Ouyang S."/>
            <person name="Liang Y."/>
            <person name="Zimin A.V."/>
            <person name="Pertea G."/>
            <person name="Qi P."/>
            <person name="Bennetzen J.L."/>
            <person name="Dai X."/>
            <person name="Dawson M.W."/>
            <person name="Muller H.G."/>
            <person name="Kugler K."/>
            <person name="Rivarola-Duarte L."/>
            <person name="Spannagl M."/>
            <person name="Mayer K.F.X."/>
            <person name="Lu F.H."/>
            <person name="Bevan M.W."/>
            <person name="Leroy P."/>
            <person name="Li P."/>
            <person name="You F.M."/>
            <person name="Sun Q."/>
            <person name="Liu Z."/>
            <person name="Lyons E."/>
            <person name="Wicker T."/>
            <person name="Salzberg S.L."/>
            <person name="Devos K.M."/>
            <person name="Dvorak J."/>
        </authorList>
    </citation>
    <scope>NUCLEOTIDE SEQUENCE [LARGE SCALE GENOMIC DNA]</scope>
    <source>
        <strain evidence="2">cv. AL8/78</strain>
    </source>
</reference>
<evidence type="ECO:0000313" key="2">
    <source>
        <dbReference type="EnsemblPlants" id="AET1Gv21018800.2"/>
    </source>
</evidence>
<reference evidence="2" key="4">
    <citation type="submission" date="2019-03" db="UniProtKB">
        <authorList>
            <consortium name="EnsemblPlants"/>
        </authorList>
    </citation>
    <scope>IDENTIFICATION</scope>
</reference>
<accession>A0A453A2Z4</accession>
<organism evidence="2 3">
    <name type="scientific">Aegilops tauschii subsp. strangulata</name>
    <name type="common">Goatgrass</name>
    <dbReference type="NCBI Taxonomy" id="200361"/>
    <lineage>
        <taxon>Eukaryota</taxon>
        <taxon>Viridiplantae</taxon>
        <taxon>Streptophyta</taxon>
        <taxon>Embryophyta</taxon>
        <taxon>Tracheophyta</taxon>
        <taxon>Spermatophyta</taxon>
        <taxon>Magnoliopsida</taxon>
        <taxon>Liliopsida</taxon>
        <taxon>Poales</taxon>
        <taxon>Poaceae</taxon>
        <taxon>BOP clade</taxon>
        <taxon>Pooideae</taxon>
        <taxon>Triticodae</taxon>
        <taxon>Triticeae</taxon>
        <taxon>Triticinae</taxon>
        <taxon>Aegilops</taxon>
    </lineage>
</organism>
<reference evidence="2" key="5">
    <citation type="journal article" date="2021" name="G3 (Bethesda)">
        <title>Aegilops tauschii genome assembly Aet v5.0 features greater sequence contiguity and improved annotation.</title>
        <authorList>
            <person name="Wang L."/>
            <person name="Zhu T."/>
            <person name="Rodriguez J.C."/>
            <person name="Deal K.R."/>
            <person name="Dubcovsky J."/>
            <person name="McGuire P.E."/>
            <person name="Lux T."/>
            <person name="Spannagl M."/>
            <person name="Mayer K.F.X."/>
            <person name="Baldrich P."/>
            <person name="Meyers B.C."/>
            <person name="Huo N."/>
            <person name="Gu Y.Q."/>
            <person name="Zhou H."/>
            <person name="Devos K.M."/>
            <person name="Bennetzen J.L."/>
            <person name="Unver T."/>
            <person name="Budak H."/>
            <person name="Gulick P.J."/>
            <person name="Galiba G."/>
            <person name="Kalapos B."/>
            <person name="Nelson D.R."/>
            <person name="Li P."/>
            <person name="You F.M."/>
            <person name="Luo M.C."/>
            <person name="Dvorak J."/>
        </authorList>
    </citation>
    <scope>NUCLEOTIDE SEQUENCE [LARGE SCALE GENOMIC DNA]</scope>
    <source>
        <strain evidence="2">cv. AL8/78</strain>
    </source>
</reference>
<evidence type="ECO:0000256" key="1">
    <source>
        <dbReference type="SAM" id="Phobius"/>
    </source>
</evidence>
<evidence type="ECO:0000313" key="3">
    <source>
        <dbReference type="Proteomes" id="UP000015105"/>
    </source>
</evidence>
<dbReference type="Gramene" id="AET1Gv21018800.2">
    <property type="protein sequence ID" value="AET1Gv21018800.2"/>
    <property type="gene ID" value="AET1Gv21018800"/>
</dbReference>
<proteinExistence type="predicted"/>
<dbReference type="AlphaFoldDB" id="A0A453A2Z4"/>
<sequence length="52" mass="5834">PFARWVARLETRRQGFRGFDGLQVLALLAVEAFLMVCSVSNNLVQVNQLVSI</sequence>
<reference evidence="3" key="1">
    <citation type="journal article" date="2014" name="Science">
        <title>Ancient hybridizations among the ancestral genomes of bread wheat.</title>
        <authorList>
            <consortium name="International Wheat Genome Sequencing Consortium,"/>
            <person name="Marcussen T."/>
            <person name="Sandve S.R."/>
            <person name="Heier L."/>
            <person name="Spannagl M."/>
            <person name="Pfeifer M."/>
            <person name="Jakobsen K.S."/>
            <person name="Wulff B.B."/>
            <person name="Steuernagel B."/>
            <person name="Mayer K.F."/>
            <person name="Olsen O.A."/>
        </authorList>
    </citation>
    <scope>NUCLEOTIDE SEQUENCE [LARGE SCALE GENOMIC DNA]</scope>
    <source>
        <strain evidence="3">cv. AL8/78</strain>
    </source>
</reference>
<keyword evidence="1" id="KW-0812">Transmembrane</keyword>
<keyword evidence="1" id="KW-0472">Membrane</keyword>
<protein>
    <submittedName>
        <fullName evidence="2">Uncharacterized protein</fullName>
    </submittedName>
</protein>